<dbReference type="Proteomes" id="UP001596422">
    <property type="component" value="Unassembled WGS sequence"/>
</dbReference>
<dbReference type="EMBL" id="JBHSWE010000001">
    <property type="protein sequence ID" value="MFC6670054.1"/>
    <property type="molecule type" value="Genomic_DNA"/>
</dbReference>
<protein>
    <submittedName>
        <fullName evidence="1">Uncharacterized protein</fullName>
    </submittedName>
</protein>
<sequence>MRTAAPIAALVALTLGGCAQLERPTEDYYTLDSRYLLMCRGTTNHCQELSLVASGINRVDPIEDAYGQQVRGPNYPLSLARMLLKPADGSYSPKPLDDSNRYYILPVNSKTDTVWDTLDDIHSWIYED</sequence>
<accession>A0ABW1ZY09</accession>
<comment type="caution">
    <text evidence="1">The sequence shown here is derived from an EMBL/GenBank/DDBJ whole genome shotgun (WGS) entry which is preliminary data.</text>
</comment>
<evidence type="ECO:0000313" key="2">
    <source>
        <dbReference type="Proteomes" id="UP001596422"/>
    </source>
</evidence>
<dbReference type="PROSITE" id="PS51257">
    <property type="entry name" value="PROKAR_LIPOPROTEIN"/>
    <property type="match status" value="1"/>
</dbReference>
<evidence type="ECO:0000313" key="1">
    <source>
        <dbReference type="EMBL" id="MFC6670054.1"/>
    </source>
</evidence>
<organism evidence="1 2">
    <name type="scientific">Marinobacterium aestuariivivens</name>
    <dbReference type="NCBI Taxonomy" id="1698799"/>
    <lineage>
        <taxon>Bacteria</taxon>
        <taxon>Pseudomonadati</taxon>
        <taxon>Pseudomonadota</taxon>
        <taxon>Gammaproteobacteria</taxon>
        <taxon>Oceanospirillales</taxon>
        <taxon>Oceanospirillaceae</taxon>
        <taxon>Marinobacterium</taxon>
    </lineage>
</organism>
<keyword evidence="2" id="KW-1185">Reference proteome</keyword>
<name>A0ABW1ZY09_9GAMM</name>
<dbReference type="RefSeq" id="WP_379908572.1">
    <property type="nucleotide sequence ID" value="NZ_JBHSWE010000001.1"/>
</dbReference>
<gene>
    <name evidence="1" type="ORF">ACFQDL_08125</name>
</gene>
<reference evidence="2" key="1">
    <citation type="journal article" date="2019" name="Int. J. Syst. Evol. Microbiol.">
        <title>The Global Catalogue of Microorganisms (GCM) 10K type strain sequencing project: providing services to taxonomists for standard genome sequencing and annotation.</title>
        <authorList>
            <consortium name="The Broad Institute Genomics Platform"/>
            <consortium name="The Broad Institute Genome Sequencing Center for Infectious Disease"/>
            <person name="Wu L."/>
            <person name="Ma J."/>
        </authorList>
    </citation>
    <scope>NUCLEOTIDE SEQUENCE [LARGE SCALE GENOMIC DNA]</scope>
    <source>
        <strain evidence="2">NBRC 111756</strain>
    </source>
</reference>
<proteinExistence type="predicted"/>